<dbReference type="EMBL" id="MCFD01000015">
    <property type="protein sequence ID" value="ORX66625.1"/>
    <property type="molecule type" value="Genomic_DNA"/>
</dbReference>
<dbReference type="AlphaFoldDB" id="A0A1Y1W024"/>
<evidence type="ECO:0000313" key="1">
    <source>
        <dbReference type="EMBL" id="ORX66625.1"/>
    </source>
</evidence>
<comment type="caution">
    <text evidence="1">The sequence shown here is derived from an EMBL/GenBank/DDBJ whole genome shotgun (WGS) entry which is preliminary data.</text>
</comment>
<proteinExistence type="predicted"/>
<sequence length="217" mass="24206">MTKAPLILECQVECSCTDSSCKKRHGRVWKSNVKELKDCGLLPSVSELCIILYKDCPKDLHLDEAIQELGIPSGAIANTRLTKFLGPGLSLAGKDQGPENAKMEMERVVKCILEHCPHVEEPWFHPERVWGPNEGILCEISGVGTEMMTMLCSMLHPRLTMMQVTRPFAAYTDQQFSPSLEYLALDLKLVSELVHLPLIPTANIRHLELIGISNSIN</sequence>
<organism evidence="1 2">
    <name type="scientific">Linderina pennispora</name>
    <dbReference type="NCBI Taxonomy" id="61395"/>
    <lineage>
        <taxon>Eukaryota</taxon>
        <taxon>Fungi</taxon>
        <taxon>Fungi incertae sedis</taxon>
        <taxon>Zoopagomycota</taxon>
        <taxon>Kickxellomycotina</taxon>
        <taxon>Kickxellomycetes</taxon>
        <taxon>Kickxellales</taxon>
        <taxon>Kickxellaceae</taxon>
        <taxon>Linderina</taxon>
    </lineage>
</organism>
<dbReference type="Proteomes" id="UP000193922">
    <property type="component" value="Unassembled WGS sequence"/>
</dbReference>
<accession>A0A1Y1W024</accession>
<gene>
    <name evidence="1" type="ORF">DL89DRAFT_295471</name>
</gene>
<protein>
    <submittedName>
        <fullName evidence="1">Uncharacterized protein</fullName>
    </submittedName>
</protein>
<name>A0A1Y1W024_9FUNG</name>
<dbReference type="RefSeq" id="XP_040740613.1">
    <property type="nucleotide sequence ID" value="XM_040890641.1"/>
</dbReference>
<keyword evidence="2" id="KW-1185">Reference proteome</keyword>
<reference evidence="1 2" key="1">
    <citation type="submission" date="2016-07" db="EMBL/GenBank/DDBJ databases">
        <title>Pervasive Adenine N6-methylation of Active Genes in Fungi.</title>
        <authorList>
            <consortium name="DOE Joint Genome Institute"/>
            <person name="Mondo S.J."/>
            <person name="Dannebaum R.O."/>
            <person name="Kuo R.C."/>
            <person name="Labutti K."/>
            <person name="Haridas S."/>
            <person name="Kuo A."/>
            <person name="Salamov A."/>
            <person name="Ahrendt S.R."/>
            <person name="Lipzen A."/>
            <person name="Sullivan W."/>
            <person name="Andreopoulos W.B."/>
            <person name="Clum A."/>
            <person name="Lindquist E."/>
            <person name="Daum C."/>
            <person name="Ramamoorthy G.K."/>
            <person name="Gryganskyi A."/>
            <person name="Culley D."/>
            <person name="Magnuson J.K."/>
            <person name="James T.Y."/>
            <person name="O'Malley M.A."/>
            <person name="Stajich J.E."/>
            <person name="Spatafora J.W."/>
            <person name="Visel A."/>
            <person name="Grigoriev I.V."/>
        </authorList>
    </citation>
    <scope>NUCLEOTIDE SEQUENCE [LARGE SCALE GENOMIC DNA]</scope>
    <source>
        <strain evidence="1 2">ATCC 12442</strain>
    </source>
</reference>
<evidence type="ECO:0000313" key="2">
    <source>
        <dbReference type="Proteomes" id="UP000193922"/>
    </source>
</evidence>
<dbReference type="GeneID" id="63807289"/>